<feature type="compositionally biased region" description="Basic and acidic residues" evidence="1">
    <location>
        <begin position="420"/>
        <end position="446"/>
    </location>
</feature>
<gene>
    <name evidence="3" type="ORF">RND15_08990</name>
</gene>
<feature type="transmembrane region" description="Helical" evidence="2">
    <location>
        <begin position="12"/>
        <end position="33"/>
    </location>
</feature>
<reference evidence="3" key="1">
    <citation type="submission" date="2024-05" db="EMBL/GenBank/DDBJ databases">
        <title>30 novel species of actinomycetes from the DSMZ collection.</title>
        <authorList>
            <person name="Nouioui I."/>
        </authorList>
    </citation>
    <scope>NUCLEOTIDE SEQUENCE</scope>
    <source>
        <strain evidence="3">DSM 41529</strain>
    </source>
</reference>
<feature type="compositionally biased region" description="Low complexity" evidence="1">
    <location>
        <begin position="447"/>
        <end position="461"/>
    </location>
</feature>
<proteinExistence type="predicted"/>
<name>A0ABU2XAA9_9ACTN</name>
<evidence type="ECO:0000256" key="2">
    <source>
        <dbReference type="SAM" id="Phobius"/>
    </source>
</evidence>
<keyword evidence="2" id="KW-1133">Transmembrane helix</keyword>
<accession>A0ABU2XAA9</accession>
<evidence type="ECO:0008006" key="5">
    <source>
        <dbReference type="Google" id="ProtNLM"/>
    </source>
</evidence>
<organism evidence="3 4">
    <name type="scientific">Streptomyces lonegramiae</name>
    <dbReference type="NCBI Taxonomy" id="3075524"/>
    <lineage>
        <taxon>Bacteria</taxon>
        <taxon>Bacillati</taxon>
        <taxon>Actinomycetota</taxon>
        <taxon>Actinomycetes</taxon>
        <taxon>Kitasatosporales</taxon>
        <taxon>Streptomycetaceae</taxon>
        <taxon>Streptomyces</taxon>
    </lineage>
</organism>
<dbReference type="Proteomes" id="UP001180754">
    <property type="component" value="Unassembled WGS sequence"/>
</dbReference>
<feature type="region of interest" description="Disordered" evidence="1">
    <location>
        <begin position="321"/>
        <end position="368"/>
    </location>
</feature>
<dbReference type="RefSeq" id="WP_311723210.1">
    <property type="nucleotide sequence ID" value="NZ_JAVRFD010000003.1"/>
</dbReference>
<dbReference type="EMBL" id="JAVRFD010000003">
    <property type="protein sequence ID" value="MDT0542854.1"/>
    <property type="molecule type" value="Genomic_DNA"/>
</dbReference>
<comment type="caution">
    <text evidence="3">The sequence shown here is derived from an EMBL/GenBank/DDBJ whole genome shotgun (WGS) entry which is preliminary data.</text>
</comment>
<evidence type="ECO:0000256" key="1">
    <source>
        <dbReference type="SAM" id="MobiDB-lite"/>
    </source>
</evidence>
<keyword evidence="2" id="KW-0812">Transmembrane</keyword>
<evidence type="ECO:0000313" key="4">
    <source>
        <dbReference type="Proteomes" id="UP001180754"/>
    </source>
</evidence>
<keyword evidence="4" id="KW-1185">Reference proteome</keyword>
<feature type="compositionally biased region" description="Basic and acidic residues" evidence="1">
    <location>
        <begin position="357"/>
        <end position="367"/>
    </location>
</feature>
<keyword evidence="2" id="KW-0472">Membrane</keyword>
<feature type="region of interest" description="Disordered" evidence="1">
    <location>
        <begin position="386"/>
        <end position="500"/>
    </location>
</feature>
<feature type="compositionally biased region" description="Pro residues" evidence="1">
    <location>
        <begin position="386"/>
        <end position="405"/>
    </location>
</feature>
<evidence type="ECO:0000313" key="3">
    <source>
        <dbReference type="EMBL" id="MDT0542854.1"/>
    </source>
</evidence>
<sequence length="500" mass="52623">MYTWLALGMPDRASWLILLGFLAAFTVLVWLSARLIRSQGGVRGACRRIVWEVRMTRRAFAEPFRVFSRHRRWARILSGYLADPAAPGRALAALDHADSTADNGCYALAVQLNPARDRVRVILAGRDPLAPAGPWERTAADPGEWTWSAQAASVEAPEGPERLLLALGVDRRLPGAVLVDWLRGPAALAVEGDPPAARGMVQALAAQIDQLPDGPPVLVARGVHPRHHGSELDALLDELESDRSAEAPVTPVVVCWSPTPEQSARLSELTAAGRLRALVGGRFPGACWTLHLEPGGRLLAPGLHLDLESAALPRAIARSIRRGRRRPPAGTVLPGPGAAVRDAVPAAGPRTDAAVPRARDVPDEGAARPHGALTEADFAADFAEPAPAPARPAAQPAPAPTPVPRPRVEPDFAEPAPAEPDERPGPARERPSPAADITEKPERTEKAQPAGTAEPAPAPAEVPEDDGDLAEPAPAAPPTRSVGGVSAASGTTDERTSSQP</sequence>
<protein>
    <recommendedName>
        <fullName evidence="5">Type VII secretion protein EccE</fullName>
    </recommendedName>
</protein>